<dbReference type="Gene3D" id="3.10.20.90">
    <property type="entry name" value="Phosphatidylinositol 3-kinase Catalytic Subunit, Chain A, domain 1"/>
    <property type="match status" value="1"/>
</dbReference>
<evidence type="ECO:0000256" key="1">
    <source>
        <dbReference type="SAM" id="MobiDB-lite"/>
    </source>
</evidence>
<dbReference type="AlphaFoldDB" id="A0A0S7ESS7"/>
<dbReference type="Gene3D" id="1.20.80.10">
    <property type="match status" value="1"/>
</dbReference>
<dbReference type="PROSITE" id="PS50057">
    <property type="entry name" value="FERM_3"/>
    <property type="match status" value="1"/>
</dbReference>
<feature type="chain" id="PRO_5006635033" evidence="2">
    <location>
        <begin position="18"/>
        <end position="449"/>
    </location>
</feature>
<reference evidence="4" key="1">
    <citation type="submission" date="2014-12" db="EMBL/GenBank/DDBJ databases">
        <title>Parallel Evolution in Life History Adaptation Evident in the Tissue-Specific Poeciliopsis prolifica transcriptome.</title>
        <authorList>
            <person name="Jue N.K."/>
            <person name="Foley R.J."/>
            <person name="Obergfell C."/>
            <person name="Reznick D.N."/>
            <person name="O'Neill R.J."/>
            <person name="O'Neill M.J."/>
        </authorList>
    </citation>
    <scope>NUCLEOTIDE SEQUENCE</scope>
</reference>
<dbReference type="GO" id="GO:0005737">
    <property type="term" value="C:cytoplasm"/>
    <property type="evidence" value="ECO:0007669"/>
    <property type="project" value="TreeGrafter"/>
</dbReference>
<organism evidence="4">
    <name type="scientific">Poeciliopsis prolifica</name>
    <name type="common">blackstripe livebearer</name>
    <dbReference type="NCBI Taxonomy" id="188132"/>
    <lineage>
        <taxon>Eukaryota</taxon>
        <taxon>Metazoa</taxon>
        <taxon>Chordata</taxon>
        <taxon>Craniata</taxon>
        <taxon>Vertebrata</taxon>
        <taxon>Euteleostomi</taxon>
        <taxon>Actinopterygii</taxon>
        <taxon>Neopterygii</taxon>
        <taxon>Teleostei</taxon>
        <taxon>Neoteleostei</taxon>
        <taxon>Acanthomorphata</taxon>
        <taxon>Ovalentaria</taxon>
        <taxon>Atherinomorphae</taxon>
        <taxon>Cyprinodontiformes</taxon>
        <taxon>Poeciliidae</taxon>
        <taxon>Poeciliinae</taxon>
        <taxon>Poeciliopsis</taxon>
    </lineage>
</organism>
<dbReference type="Gene3D" id="2.30.29.30">
    <property type="entry name" value="Pleckstrin-homology domain (PH domain)/Phosphotyrosine-binding domain (PTB)"/>
    <property type="match status" value="1"/>
</dbReference>
<dbReference type="InterPro" id="IPR052074">
    <property type="entry name" value="NonRcpt_TyrProt_Phosphatase"/>
</dbReference>
<dbReference type="InterPro" id="IPR019749">
    <property type="entry name" value="Band_41_domain"/>
</dbReference>
<evidence type="ECO:0000313" key="4">
    <source>
        <dbReference type="EMBL" id="JAO08260.1"/>
    </source>
</evidence>
<feature type="signal peptide" evidence="2">
    <location>
        <begin position="1"/>
        <end position="17"/>
    </location>
</feature>
<feature type="region of interest" description="Disordered" evidence="1">
    <location>
        <begin position="70"/>
        <end position="89"/>
    </location>
</feature>
<gene>
    <name evidence="4" type="primary">PTN13</name>
</gene>
<dbReference type="SUPFAM" id="SSF50729">
    <property type="entry name" value="PH domain-like"/>
    <property type="match status" value="1"/>
</dbReference>
<dbReference type="SMART" id="SM00295">
    <property type="entry name" value="B41"/>
    <property type="match status" value="1"/>
</dbReference>
<dbReference type="GO" id="GO:0005634">
    <property type="term" value="C:nucleus"/>
    <property type="evidence" value="ECO:0007669"/>
    <property type="project" value="TreeGrafter"/>
</dbReference>
<dbReference type="SUPFAM" id="SSF47031">
    <property type="entry name" value="Second domain of FERM"/>
    <property type="match status" value="1"/>
</dbReference>
<feature type="domain" description="FERM" evidence="3">
    <location>
        <begin position="186"/>
        <end position="449"/>
    </location>
</feature>
<dbReference type="PANTHER" id="PTHR46900:SF1">
    <property type="entry name" value="TYROSINE-PROTEIN PHOSPHATASE NON-RECEPTOR TYPE 13"/>
    <property type="match status" value="1"/>
</dbReference>
<dbReference type="Pfam" id="PF09380">
    <property type="entry name" value="FERM_C"/>
    <property type="match status" value="1"/>
</dbReference>
<name>A0A0S7ESS7_9TELE</name>
<dbReference type="GO" id="GO:0004725">
    <property type="term" value="F:protein tyrosine phosphatase activity"/>
    <property type="evidence" value="ECO:0007669"/>
    <property type="project" value="TreeGrafter"/>
</dbReference>
<sequence>MIMIVLSFLIEINVILSDPVHTHQRYHSDYSSSSESPSVASSDPDYRLAKKPGEVTRYGSQLALAEQDALSLRSHNSQRRRQNEGPADESAEMLLQRQEEEVQRLQTQLANRLSRANFYSVDEPLLQPQASALDLQDPLYTPLSLRKNKNYNGPEFVKMASEPSVTLSVPSSIMQPKRNKVEDVQRKVGVVLLNGQKLELGCDLKAVCKDVFDMVVAHIGLVEHHLFGLAYLKETEFFFVEPDAKLTKVAPDGWKEHPKKRRTDVPFNLFLRIKFFHDDVNLIQHAMTKHQHYLQLRKDVLEERMRCNTENALLLASLALQAEFGDYQPELHGKTYFRLEHYLPVSILDKVDQTTLREELPKLHSNYYGASESEAEFEFLKASQRLAEYGVHFHRVLPEKRSQSGVMLGIYSKGVLIFEVLNGNRTPVLRFPWRETKKISFAVRTCRLF</sequence>
<dbReference type="InterPro" id="IPR018979">
    <property type="entry name" value="FERM_N"/>
</dbReference>
<dbReference type="CDD" id="cd17195">
    <property type="entry name" value="FERM_F1_PTPN13"/>
    <property type="match status" value="1"/>
</dbReference>
<dbReference type="EMBL" id="GBYX01473398">
    <property type="protein sequence ID" value="JAO08260.1"/>
    <property type="molecule type" value="Transcribed_RNA"/>
</dbReference>
<dbReference type="InterPro" id="IPR035963">
    <property type="entry name" value="FERM_2"/>
</dbReference>
<dbReference type="InterPro" id="IPR014352">
    <property type="entry name" value="FERM/acyl-CoA-bd_prot_sf"/>
</dbReference>
<dbReference type="FunFam" id="3.10.20.90:FF:000082">
    <property type="entry name" value="Tyrosine-protein phosphatase non-receptor type 13"/>
    <property type="match status" value="1"/>
</dbReference>
<dbReference type="InterPro" id="IPR000299">
    <property type="entry name" value="FERM_domain"/>
</dbReference>
<accession>A0A0S7ESS7</accession>
<dbReference type="SUPFAM" id="SSF54236">
    <property type="entry name" value="Ubiquitin-like"/>
    <property type="match status" value="1"/>
</dbReference>
<evidence type="ECO:0000259" key="3">
    <source>
        <dbReference type="PROSITE" id="PS50057"/>
    </source>
</evidence>
<dbReference type="PANTHER" id="PTHR46900">
    <property type="entry name" value="TYROSINE-PROTEIN PHOSPHATASE NON-RECEPTOR TYPE 13"/>
    <property type="match status" value="1"/>
</dbReference>
<dbReference type="PRINTS" id="PR00935">
    <property type="entry name" value="BAND41"/>
</dbReference>
<dbReference type="InterPro" id="IPR011993">
    <property type="entry name" value="PH-like_dom_sf"/>
</dbReference>
<dbReference type="InterPro" id="IPR018980">
    <property type="entry name" value="FERM_PH-like_C"/>
</dbReference>
<dbReference type="GO" id="GO:0036312">
    <property type="term" value="F:phosphatidylinositol 3-kinase regulatory subunit binding"/>
    <property type="evidence" value="ECO:0007669"/>
    <property type="project" value="TreeGrafter"/>
</dbReference>
<protein>
    <submittedName>
        <fullName evidence="4">PTN13</fullName>
    </submittedName>
</protein>
<feature type="region of interest" description="Disordered" evidence="1">
    <location>
        <begin position="25"/>
        <end position="50"/>
    </location>
</feature>
<proteinExistence type="predicted"/>
<dbReference type="InterPro" id="IPR019748">
    <property type="entry name" value="FERM_central"/>
</dbReference>
<feature type="compositionally biased region" description="Low complexity" evidence="1">
    <location>
        <begin position="29"/>
        <end position="42"/>
    </location>
</feature>
<dbReference type="Pfam" id="PF09379">
    <property type="entry name" value="FERM_N"/>
    <property type="match status" value="1"/>
</dbReference>
<evidence type="ECO:0000256" key="2">
    <source>
        <dbReference type="SAM" id="SignalP"/>
    </source>
</evidence>
<dbReference type="Pfam" id="PF00373">
    <property type="entry name" value="FERM_M"/>
    <property type="match status" value="1"/>
</dbReference>
<keyword evidence="2" id="KW-0732">Signal</keyword>
<dbReference type="CDD" id="cd14473">
    <property type="entry name" value="FERM_B-lobe"/>
    <property type="match status" value="1"/>
</dbReference>
<dbReference type="InterPro" id="IPR029071">
    <property type="entry name" value="Ubiquitin-like_domsf"/>
</dbReference>